<reference evidence="1" key="1">
    <citation type="submission" date="2019-09" db="EMBL/GenBank/DDBJ databases">
        <authorList>
            <person name="Zhang L."/>
        </authorList>
    </citation>
    <scope>NUCLEOTIDE SEQUENCE</scope>
</reference>
<sequence>MTAGTRKLPRGKVL</sequence>
<accession>A0A5K0XGU2</accession>
<organism evidence="1">
    <name type="scientific">Nymphaea colorata</name>
    <name type="common">pocket water lily</name>
    <dbReference type="NCBI Taxonomy" id="210225"/>
    <lineage>
        <taxon>Eukaryota</taxon>
        <taxon>Viridiplantae</taxon>
        <taxon>Streptophyta</taxon>
        <taxon>Embryophyta</taxon>
        <taxon>Tracheophyta</taxon>
        <taxon>Spermatophyta</taxon>
        <taxon>Magnoliopsida</taxon>
        <taxon>Nymphaeales</taxon>
        <taxon>Nymphaeaceae</taxon>
        <taxon>Nymphaea</taxon>
    </lineage>
</organism>
<gene>
    <name evidence="1" type="ORF">NYM_LOCUS6388</name>
</gene>
<name>A0A5K0XGU2_9MAGN</name>
<protein>
    <submittedName>
        <fullName evidence="1">Uncharacterized protein</fullName>
    </submittedName>
</protein>
<proteinExistence type="predicted"/>
<evidence type="ECO:0000313" key="1">
    <source>
        <dbReference type="EMBL" id="VVV64635.1"/>
    </source>
</evidence>
<dbReference type="EMBL" id="LR721776">
    <property type="protein sequence ID" value="VVV64635.1"/>
    <property type="molecule type" value="Genomic_DNA"/>
</dbReference>